<proteinExistence type="predicted"/>
<sequence>MTANSRSLESGIAQDTIVPEVELSDLDADHRLLELPGTSLVIFTSTGCASCRWAREHLPGAGLPVERLCWIDAGNNGGLVQRYEVFHLPALFVVRNGDFHGALHSSLRRDDLIQALDRALARPAEELP</sequence>
<reference evidence="1 2" key="1">
    <citation type="submission" date="2019-08" db="EMBL/GenBank/DDBJ databases">
        <title>Whole-genome Sequencing of e-waste polymer degrading bacterium Pseudomonas sp. strain PE08.</title>
        <authorList>
            <person name="Kirdat K."/>
            <person name="Debbarma P."/>
            <person name="Narawade N."/>
            <person name="Suyal D."/>
            <person name="Thorat V."/>
            <person name="Shouche Y."/>
            <person name="Goel R."/>
            <person name="Yadav A."/>
        </authorList>
    </citation>
    <scope>NUCLEOTIDE SEQUENCE [LARGE SCALE GENOMIC DNA]</scope>
    <source>
        <strain evidence="1 2">PE08</strain>
    </source>
</reference>
<dbReference type="InterPro" id="IPR036249">
    <property type="entry name" value="Thioredoxin-like_sf"/>
</dbReference>
<dbReference type="SUPFAM" id="SSF52833">
    <property type="entry name" value="Thioredoxin-like"/>
    <property type="match status" value="1"/>
</dbReference>
<dbReference type="EMBL" id="CP043311">
    <property type="protein sequence ID" value="QEY63601.1"/>
    <property type="molecule type" value="Genomic_DNA"/>
</dbReference>
<evidence type="ECO:0000313" key="2">
    <source>
        <dbReference type="Proteomes" id="UP000327179"/>
    </source>
</evidence>
<dbReference type="Proteomes" id="UP000327179">
    <property type="component" value="Chromosome"/>
</dbReference>
<dbReference type="KEGG" id="plal:FXN65_16595"/>
<accession>A0A5J6QQH6</accession>
<keyword evidence="2" id="KW-1185">Reference proteome</keyword>
<organism evidence="1 2">
    <name type="scientific">Metapseudomonas lalkuanensis</name>
    <dbReference type="NCBI Taxonomy" id="2604832"/>
    <lineage>
        <taxon>Bacteria</taxon>
        <taxon>Pseudomonadati</taxon>
        <taxon>Pseudomonadota</taxon>
        <taxon>Gammaproteobacteria</taxon>
        <taxon>Pseudomonadales</taxon>
        <taxon>Pseudomonadaceae</taxon>
        <taxon>Metapseudomonas</taxon>
    </lineage>
</organism>
<dbReference type="Gene3D" id="3.40.30.10">
    <property type="entry name" value="Glutaredoxin"/>
    <property type="match status" value="1"/>
</dbReference>
<dbReference type="CDD" id="cd02947">
    <property type="entry name" value="TRX_family"/>
    <property type="match status" value="1"/>
</dbReference>
<gene>
    <name evidence="1" type="ORF">FXN65_16595</name>
</gene>
<evidence type="ECO:0000313" key="1">
    <source>
        <dbReference type="EMBL" id="QEY63601.1"/>
    </source>
</evidence>
<protein>
    <submittedName>
        <fullName evidence="1">Thioredoxin family protein</fullName>
    </submittedName>
</protein>
<name>A0A5J6QQH6_9GAMM</name>
<dbReference type="AlphaFoldDB" id="A0A5J6QQH6"/>
<dbReference type="RefSeq" id="WP_151134429.1">
    <property type="nucleotide sequence ID" value="NZ_CP043311.1"/>
</dbReference>